<dbReference type="AlphaFoldDB" id="G4RM77"/>
<dbReference type="Proteomes" id="UP000002654">
    <property type="component" value="Chromosome"/>
</dbReference>
<name>G4RM77_THETK</name>
<dbReference type="PATRIC" id="fig|768679.9.peg.2084"/>
<evidence type="ECO:0008006" key="3">
    <source>
        <dbReference type="Google" id="ProtNLM"/>
    </source>
</evidence>
<dbReference type="eggNOG" id="arCOG04253">
    <property type="taxonomic scope" value="Archaea"/>
</dbReference>
<dbReference type="EMBL" id="FN869859">
    <property type="protein sequence ID" value="CCC82672.1"/>
    <property type="molecule type" value="Genomic_DNA"/>
</dbReference>
<gene>
    <name evidence="1" type="ordered locus">TTX_2059</name>
</gene>
<sequence length="375" mass="41306">MRLGGYADLPLHTGHVPPWLLARMKKLSAILVKIMYDMWGENGIVERLASPVFFQAVNNLIGMDWDSSGSTTVTTAVLKYAFEKSDVPVRIAGGKGEHALKTPEELRAIADAWGLDGESLIEASRLAAKVDNALVQDGYTIYHHAFVVARSGTWAVIQQGMNTENRMARRYHWIKTEDFFNDPHKGIVGKRGEGVLNLASSKSAENRAVILELAASGPEKLARDLLILTGQSTLVPYYHPYVDRRRIKAELGDVRHIVASVPRGASSFKELVLSRGVGPKTLRALALVAELLYRAPADWRDPANVDPFKFSFAVGGKDGVPYPVDRRTYDELISLLEAMVEAAKGERGIYTYLSSLAKRAMAWSPPQGSKRPTPP</sequence>
<accession>G4RM77</accession>
<keyword evidence="2" id="KW-1185">Reference proteome</keyword>
<dbReference type="PANTHER" id="PTHR38597">
    <property type="entry name" value="BLL3834 PROTEIN"/>
    <property type="match status" value="1"/>
</dbReference>
<organism evidence="1 2">
    <name type="scientific">Thermoproteus tenax (strain ATCC 35583 / DSM 2078 / JCM 9277 / NBRC 100435 / Kra 1)</name>
    <dbReference type="NCBI Taxonomy" id="768679"/>
    <lineage>
        <taxon>Archaea</taxon>
        <taxon>Thermoproteota</taxon>
        <taxon>Thermoprotei</taxon>
        <taxon>Thermoproteales</taxon>
        <taxon>Thermoproteaceae</taxon>
        <taxon>Thermoproteus</taxon>
    </lineage>
</organism>
<dbReference type="GeneID" id="11262948"/>
<evidence type="ECO:0000313" key="1">
    <source>
        <dbReference type="EMBL" id="CCC82672.1"/>
    </source>
</evidence>
<protein>
    <recommendedName>
        <fullName evidence="3">DUF763 domain-containing protein</fullName>
    </recommendedName>
</protein>
<dbReference type="STRING" id="768679.TTX_2059"/>
<reference evidence="1 2" key="1">
    <citation type="journal article" date="2011" name="PLoS ONE">
        <title>The complete genome sequence of Thermoproteus tenax: a physiologically versatile member of the Crenarchaeota.</title>
        <authorList>
            <person name="Siebers B."/>
            <person name="Zaparty M."/>
            <person name="Raddatz G."/>
            <person name="Tjaden B."/>
            <person name="Albers S.V."/>
            <person name="Bell S.D."/>
            <person name="Blombach F."/>
            <person name="Kletzin A."/>
            <person name="Kyrpides N."/>
            <person name="Lanz C."/>
            <person name="Plagens A."/>
            <person name="Rampp M."/>
            <person name="Rosinus A."/>
            <person name="von Jan M."/>
            <person name="Makarova K.S."/>
            <person name="Klenk H.P."/>
            <person name="Schuster S.C."/>
            <person name="Hensel R."/>
        </authorList>
    </citation>
    <scope>NUCLEOTIDE SEQUENCE [LARGE SCALE GENOMIC DNA]</scope>
    <source>
        <strain evidence="2">ATCC 35583 / DSM 2078 / JCM 9277 / NBRC 100435 / Kra 1</strain>
    </source>
</reference>
<evidence type="ECO:0000313" key="2">
    <source>
        <dbReference type="Proteomes" id="UP000002654"/>
    </source>
</evidence>
<dbReference type="PANTHER" id="PTHR38597:SF1">
    <property type="entry name" value="BLL3834 PROTEIN"/>
    <property type="match status" value="1"/>
</dbReference>
<dbReference type="HOGENOM" id="CLU_061722_0_0_2"/>
<dbReference type="InterPro" id="IPR008482">
    <property type="entry name" value="DUF763"/>
</dbReference>
<proteinExistence type="predicted"/>
<dbReference type="RefSeq" id="WP_014127925.1">
    <property type="nucleotide sequence ID" value="NC_016070.1"/>
</dbReference>
<dbReference type="PaxDb" id="768679-TTX_2059"/>
<dbReference type="Pfam" id="PF05559">
    <property type="entry name" value="DUF763"/>
    <property type="match status" value="1"/>
</dbReference>
<dbReference type="KEGG" id="ttn:TTX_2059"/>
<dbReference type="OrthoDB" id="9948at2157"/>